<keyword evidence="3 5" id="KW-1133">Transmembrane helix</keyword>
<dbReference type="RefSeq" id="XP_005717221.1">
    <property type="nucleotide sequence ID" value="XM_005717164.1"/>
</dbReference>
<dbReference type="PANTHER" id="PTHR12308:SF73">
    <property type="entry name" value="ANOCTAMIN"/>
    <property type="match status" value="1"/>
</dbReference>
<dbReference type="OMA" id="WITVICE"/>
<evidence type="ECO:0000256" key="4">
    <source>
        <dbReference type="ARBA" id="ARBA00023136"/>
    </source>
</evidence>
<evidence type="ECO:0000259" key="6">
    <source>
        <dbReference type="Pfam" id="PF04547"/>
    </source>
</evidence>
<evidence type="ECO:0000256" key="3">
    <source>
        <dbReference type="ARBA" id="ARBA00022989"/>
    </source>
</evidence>
<keyword evidence="2 5" id="KW-0812">Transmembrane</keyword>
<dbReference type="Gramene" id="CDF37402">
    <property type="protein sequence ID" value="CDF37402"/>
    <property type="gene ID" value="CHC_T00005630001"/>
</dbReference>
<evidence type="ECO:0000256" key="2">
    <source>
        <dbReference type="ARBA" id="ARBA00022692"/>
    </source>
</evidence>
<feature type="domain" description="Anoctamin transmembrane" evidence="6">
    <location>
        <begin position="3"/>
        <end position="278"/>
    </location>
</feature>
<sequence length="292" mass="32906">MAQAVIISVADPLWKRATLKLSKWENHRTTQAYENSIITKRFAFQFVSNYITLFYIAFVKPFTPSDPCLLDASGAPDCMVELGMLLTSLLITKATVQQFIEVGMPFIKLRVTQWLKRREHRELVEEMDTTQRIQLFAAGATIDDADTQDLVEELRMPPYRSTVEDYGEVVIQHGFLVMFGIAFPLAALINFLNNMAECRTDTYKMLAVHQRPDADDAADIGGWLPVLKVLSTASIVTTAALVTITTPALQLALPDFIGNVGERYPAVSFLIFEHVLLVSHRQMLQCWYATLL</sequence>
<gene>
    <name evidence="7" type="ORF">CHC_T00005630001</name>
</gene>
<keyword evidence="4 5" id="KW-0472">Membrane</keyword>
<dbReference type="GO" id="GO:0005254">
    <property type="term" value="F:chloride channel activity"/>
    <property type="evidence" value="ECO:0007669"/>
    <property type="project" value="TreeGrafter"/>
</dbReference>
<feature type="transmembrane region" description="Helical" evidence="5">
    <location>
        <begin position="170"/>
        <end position="192"/>
    </location>
</feature>
<dbReference type="Pfam" id="PF04547">
    <property type="entry name" value="Anoctamin"/>
    <property type="match status" value="1"/>
</dbReference>
<accession>R7QFV4</accession>
<organism evidence="7 8">
    <name type="scientific">Chondrus crispus</name>
    <name type="common">Carrageen Irish moss</name>
    <name type="synonym">Polymorpha crispa</name>
    <dbReference type="NCBI Taxonomy" id="2769"/>
    <lineage>
        <taxon>Eukaryota</taxon>
        <taxon>Rhodophyta</taxon>
        <taxon>Florideophyceae</taxon>
        <taxon>Rhodymeniophycidae</taxon>
        <taxon>Gigartinales</taxon>
        <taxon>Gigartinaceae</taxon>
        <taxon>Chondrus</taxon>
    </lineage>
</organism>
<dbReference type="InterPro" id="IPR049452">
    <property type="entry name" value="Anoctamin_TM"/>
</dbReference>
<keyword evidence="8" id="KW-1185">Reference proteome</keyword>
<dbReference type="OrthoDB" id="5469at2759"/>
<dbReference type="PhylomeDB" id="R7QFV4"/>
<comment type="subcellular location">
    <subcellularLocation>
        <location evidence="1">Membrane</location>
        <topology evidence="1">Multi-pass membrane protein</topology>
    </subcellularLocation>
</comment>
<dbReference type="GO" id="GO:0016020">
    <property type="term" value="C:membrane"/>
    <property type="evidence" value="ECO:0007669"/>
    <property type="project" value="UniProtKB-SubCell"/>
</dbReference>
<dbReference type="AlphaFoldDB" id="R7QFV4"/>
<evidence type="ECO:0000313" key="8">
    <source>
        <dbReference type="Proteomes" id="UP000012073"/>
    </source>
</evidence>
<dbReference type="PANTHER" id="PTHR12308">
    <property type="entry name" value="ANOCTAMIN"/>
    <property type="match status" value="1"/>
</dbReference>
<evidence type="ECO:0000313" key="7">
    <source>
        <dbReference type="EMBL" id="CDF37402.1"/>
    </source>
</evidence>
<dbReference type="KEGG" id="ccp:CHC_T00005630001"/>
<reference evidence="8" key="1">
    <citation type="journal article" date="2013" name="Proc. Natl. Acad. Sci. U.S.A.">
        <title>Genome structure and metabolic features in the red seaweed Chondrus crispus shed light on evolution of the Archaeplastida.</title>
        <authorList>
            <person name="Collen J."/>
            <person name="Porcel B."/>
            <person name="Carre W."/>
            <person name="Ball S.G."/>
            <person name="Chaparro C."/>
            <person name="Tonon T."/>
            <person name="Barbeyron T."/>
            <person name="Michel G."/>
            <person name="Noel B."/>
            <person name="Valentin K."/>
            <person name="Elias M."/>
            <person name="Artiguenave F."/>
            <person name="Arun A."/>
            <person name="Aury J.M."/>
            <person name="Barbosa-Neto J.F."/>
            <person name="Bothwell J.H."/>
            <person name="Bouget F.Y."/>
            <person name="Brillet L."/>
            <person name="Cabello-Hurtado F."/>
            <person name="Capella-Gutierrez S."/>
            <person name="Charrier B."/>
            <person name="Cladiere L."/>
            <person name="Cock J.M."/>
            <person name="Coelho S.M."/>
            <person name="Colleoni C."/>
            <person name="Czjzek M."/>
            <person name="Da Silva C."/>
            <person name="Delage L."/>
            <person name="Denoeud F."/>
            <person name="Deschamps P."/>
            <person name="Dittami S.M."/>
            <person name="Gabaldon T."/>
            <person name="Gachon C.M."/>
            <person name="Groisillier A."/>
            <person name="Herve C."/>
            <person name="Jabbari K."/>
            <person name="Katinka M."/>
            <person name="Kloareg B."/>
            <person name="Kowalczyk N."/>
            <person name="Labadie K."/>
            <person name="Leblanc C."/>
            <person name="Lopez P.J."/>
            <person name="McLachlan D.H."/>
            <person name="Meslet-Cladiere L."/>
            <person name="Moustafa A."/>
            <person name="Nehr Z."/>
            <person name="Nyvall Collen P."/>
            <person name="Panaud O."/>
            <person name="Partensky F."/>
            <person name="Poulain J."/>
            <person name="Rensing S.A."/>
            <person name="Rousvoal S."/>
            <person name="Samson G."/>
            <person name="Symeonidi A."/>
            <person name="Weissenbach J."/>
            <person name="Zambounis A."/>
            <person name="Wincker P."/>
            <person name="Boyen C."/>
        </authorList>
    </citation>
    <scope>NUCLEOTIDE SEQUENCE [LARGE SCALE GENOMIC DNA]</scope>
    <source>
        <strain evidence="8">cv. Stackhouse</strain>
    </source>
</reference>
<dbReference type="EMBL" id="HG001835">
    <property type="protein sequence ID" value="CDF37402.1"/>
    <property type="molecule type" value="Genomic_DNA"/>
</dbReference>
<dbReference type="GeneID" id="17324936"/>
<dbReference type="Proteomes" id="UP000012073">
    <property type="component" value="Unassembled WGS sequence"/>
</dbReference>
<protein>
    <recommendedName>
        <fullName evidence="6">Anoctamin transmembrane domain-containing protein</fullName>
    </recommendedName>
</protein>
<evidence type="ECO:0000256" key="1">
    <source>
        <dbReference type="ARBA" id="ARBA00004141"/>
    </source>
</evidence>
<evidence type="ECO:0000256" key="5">
    <source>
        <dbReference type="SAM" id="Phobius"/>
    </source>
</evidence>
<name>R7QFV4_CHOCR</name>
<proteinExistence type="predicted"/>
<dbReference type="InterPro" id="IPR007632">
    <property type="entry name" value="Anoctamin"/>
</dbReference>